<evidence type="ECO:0000256" key="1">
    <source>
        <dbReference type="ARBA" id="ARBA00022723"/>
    </source>
</evidence>
<reference evidence="3 4" key="1">
    <citation type="journal article" date="2021" name="MBio">
        <title>Poor Competitiveness of Bradyrhizobium in Pigeon Pea Root Colonization in Indian Soils.</title>
        <authorList>
            <person name="Chalasani D."/>
            <person name="Basu A."/>
            <person name="Pullabhotla S.V.S.R.N."/>
            <person name="Jorrin B."/>
            <person name="Neal A.L."/>
            <person name="Poole P.S."/>
            <person name="Podile A.R."/>
            <person name="Tkacz A."/>
        </authorList>
    </citation>
    <scope>NUCLEOTIDE SEQUENCE [LARGE SCALE GENOMIC DNA]</scope>
    <source>
        <strain evidence="3 4">HU44</strain>
    </source>
</reference>
<dbReference type="InterPro" id="IPR051610">
    <property type="entry name" value="GPI/OXD"/>
</dbReference>
<keyword evidence="1" id="KW-0479">Metal-binding</keyword>
<dbReference type="Pfam" id="PF07883">
    <property type="entry name" value="Cupin_2"/>
    <property type="match status" value="1"/>
</dbReference>
<accession>A0ABS7HDX1</accession>
<evidence type="ECO:0000313" key="4">
    <source>
        <dbReference type="Proteomes" id="UP000757604"/>
    </source>
</evidence>
<dbReference type="Proteomes" id="UP000757604">
    <property type="component" value="Unassembled WGS sequence"/>
</dbReference>
<name>A0ABS7HDX1_9HYPH</name>
<dbReference type="InterPro" id="IPR013096">
    <property type="entry name" value="Cupin_2"/>
</dbReference>
<sequence length="129" mass="14470">MQTNDPVSRNLAGQIVPTSWGELNWKITDDAVPGAEMTFGTCRINPGERNGLHSHPDCEEILYVVSGRCEHKLGDEMHLLEPGDAIRIPRNVRHWARCLGSEPLFALIFFSSGKRTAISHEEEGSTFRR</sequence>
<dbReference type="InterPro" id="IPR011051">
    <property type="entry name" value="RmlC_Cupin_sf"/>
</dbReference>
<proteinExistence type="predicted"/>
<dbReference type="SUPFAM" id="SSF51182">
    <property type="entry name" value="RmlC-like cupins"/>
    <property type="match status" value="1"/>
</dbReference>
<dbReference type="EMBL" id="JAEUAO010000003">
    <property type="protein sequence ID" value="MBW9064757.1"/>
    <property type="molecule type" value="Genomic_DNA"/>
</dbReference>
<keyword evidence="4" id="KW-1185">Reference proteome</keyword>
<evidence type="ECO:0000313" key="3">
    <source>
        <dbReference type="EMBL" id="MBW9064757.1"/>
    </source>
</evidence>
<comment type="caution">
    <text evidence="3">The sequence shown here is derived from an EMBL/GenBank/DDBJ whole genome shotgun (WGS) entry which is preliminary data.</text>
</comment>
<feature type="domain" description="Cupin type-2" evidence="2">
    <location>
        <begin position="42"/>
        <end position="108"/>
    </location>
</feature>
<dbReference type="RefSeq" id="WP_220372949.1">
    <property type="nucleotide sequence ID" value="NZ_JAEUAO010000003.1"/>
</dbReference>
<dbReference type="PANTHER" id="PTHR35848">
    <property type="entry name" value="OXALATE-BINDING PROTEIN"/>
    <property type="match status" value="1"/>
</dbReference>
<evidence type="ECO:0000259" key="2">
    <source>
        <dbReference type="Pfam" id="PF07883"/>
    </source>
</evidence>
<protein>
    <submittedName>
        <fullName evidence="3">Cupin domain-containing protein</fullName>
    </submittedName>
</protein>
<dbReference type="PANTHER" id="PTHR35848:SF6">
    <property type="entry name" value="CUPIN TYPE-2 DOMAIN-CONTAINING PROTEIN"/>
    <property type="match status" value="1"/>
</dbReference>
<dbReference type="Gene3D" id="2.60.120.10">
    <property type="entry name" value="Jelly Rolls"/>
    <property type="match status" value="1"/>
</dbReference>
<gene>
    <name evidence="3" type="ORF">JNB71_15690</name>
</gene>
<organism evidence="3 4">
    <name type="scientific">Rhizobium herbae</name>
    <dbReference type="NCBI Taxonomy" id="508661"/>
    <lineage>
        <taxon>Bacteria</taxon>
        <taxon>Pseudomonadati</taxon>
        <taxon>Pseudomonadota</taxon>
        <taxon>Alphaproteobacteria</taxon>
        <taxon>Hyphomicrobiales</taxon>
        <taxon>Rhizobiaceae</taxon>
        <taxon>Rhizobium/Agrobacterium group</taxon>
        <taxon>Rhizobium</taxon>
    </lineage>
</organism>
<dbReference type="InterPro" id="IPR014710">
    <property type="entry name" value="RmlC-like_jellyroll"/>
</dbReference>